<accession>A0ACD5ABY2</accession>
<dbReference type="EMBL" id="CP146022">
    <property type="protein sequence ID" value="WWQ64687.1"/>
    <property type="molecule type" value="Genomic_DNA"/>
</dbReference>
<organism evidence="1 2">
    <name type="scientific">Streptomyces citrinus</name>
    <dbReference type="NCBI Taxonomy" id="3118173"/>
    <lineage>
        <taxon>Bacteria</taxon>
        <taxon>Bacillati</taxon>
        <taxon>Actinomycetota</taxon>
        <taxon>Actinomycetes</taxon>
        <taxon>Kitasatosporales</taxon>
        <taxon>Streptomycetaceae</taxon>
        <taxon>Streptomyces</taxon>
    </lineage>
</organism>
<evidence type="ECO:0000313" key="1">
    <source>
        <dbReference type="EMBL" id="WWQ64687.1"/>
    </source>
</evidence>
<protein>
    <submittedName>
        <fullName evidence="1">Uncharacterized protein</fullName>
    </submittedName>
</protein>
<keyword evidence="2" id="KW-1185">Reference proteome</keyword>
<proteinExistence type="predicted"/>
<evidence type="ECO:0000313" key="2">
    <source>
        <dbReference type="Proteomes" id="UP001432251"/>
    </source>
</evidence>
<name>A0ACD5ABY2_9ACTN</name>
<dbReference type="Proteomes" id="UP001432251">
    <property type="component" value="Chromosome"/>
</dbReference>
<sequence length="190" mass="19989">MTQPPQPQDNNPYAQQQPPQQQPGYGYPQQQPAQPYAPFPQQQGGFPPPQPFAPQGRSGNVALGIVAAVVVALVTAWVYGAIMKATEHEIGYAAVAVGALIGLVAGKVGGRSQALPFVCAVLALGAVYLGQISGYAMALADYTHISFFEALFDHFSLISEAWKHESDVLTYVFLAVGAVAAFGSSKKAAL</sequence>
<reference evidence="1" key="1">
    <citation type="journal article" date="2025" name="Int. J. Syst. Evol. Microbiol.">
        <title>Streptomyces citrinus sp. nov., with yellow diffusible pigment.</title>
        <authorList>
            <person name="He Y."/>
            <person name="Yang E."/>
            <person name="Xu J."/>
            <person name="Sun Y."/>
            <person name="Sun L."/>
        </authorList>
    </citation>
    <scope>NUCLEOTIDE SEQUENCE</scope>
    <source>
        <strain evidence="1">Q6</strain>
    </source>
</reference>
<gene>
    <name evidence="1" type="ORF">V2W30_15950</name>
</gene>